<dbReference type="PANTHER" id="PTHR30024:SF7">
    <property type="entry name" value="NITRATE_NITRITE BINDING PROTEIN NRTA"/>
    <property type="match status" value="1"/>
</dbReference>
<sequence length="440" mass="48180">MTKFTRRQFIFTAGTAAAASALMHGCASSNSTATNSGSTVPAANIDPADAPEVTTAKLGFIALTDAAPLIIAKEKGYFDRYGMTDVEVAKQASWAVTRDNLVLGSGGGGIDGAHILTPMPYMMSLGTITQGNRVPMYILARLNTNGQGICLSNTYKELNVGLDSSPLQQAFAQQKSAGRELKSAVTFPGGTHDLWMRYWLAAGGINPNSDISLIVVPPPQMVQNVRVGNMETFCVGEPWPAQTVTQGIGYTALTTGELWKDHPEKALAMRADWVDKHPKATRAILMAVQEAQQWCALPENKEEMANIVANRQWLGVPAKDILGRFQGQYDYGTGRVEDYSNTLLMKFWRDNASYPYKSHDLWFLTENIRWGYIPGETDTKALVDQVNREDLWREAAQAIGVPADEIPQSTSRGVETFFDGVQFDPENPTAYLNSLKIKKA</sequence>
<protein>
    <submittedName>
        <fullName evidence="10">ABC transporter substrate-binding protein</fullName>
    </submittedName>
</protein>
<evidence type="ECO:0000256" key="8">
    <source>
        <dbReference type="ARBA" id="ARBA00024031"/>
    </source>
</evidence>
<evidence type="ECO:0000256" key="6">
    <source>
        <dbReference type="ARBA" id="ARBA00023065"/>
    </source>
</evidence>
<dbReference type="Gene3D" id="3.40.190.10">
    <property type="entry name" value="Periplasmic binding protein-like II"/>
    <property type="match status" value="2"/>
</dbReference>
<dbReference type="PROSITE" id="PS51318">
    <property type="entry name" value="TAT"/>
    <property type="match status" value="1"/>
</dbReference>
<keyword evidence="11" id="KW-1185">Reference proteome</keyword>
<comment type="subcellular location">
    <subcellularLocation>
        <location evidence="1">Cell inner membrane</location>
    </subcellularLocation>
</comment>
<gene>
    <name evidence="10" type="ORF">IQ230_04835</name>
</gene>
<keyword evidence="5 9" id="KW-0732">Signal</keyword>
<proteinExistence type="inferred from homology"/>
<feature type="signal peptide" evidence="9">
    <location>
        <begin position="1"/>
        <end position="33"/>
    </location>
</feature>
<evidence type="ECO:0000256" key="2">
    <source>
        <dbReference type="ARBA" id="ARBA00022448"/>
    </source>
</evidence>
<dbReference type="CDD" id="cd13553">
    <property type="entry name" value="PBP2_NrtA_CpmA_like"/>
    <property type="match status" value="1"/>
</dbReference>
<evidence type="ECO:0000256" key="9">
    <source>
        <dbReference type="SAM" id="SignalP"/>
    </source>
</evidence>
<dbReference type="InterPro" id="IPR006311">
    <property type="entry name" value="TAT_signal"/>
</dbReference>
<dbReference type="InterPro" id="IPR044527">
    <property type="entry name" value="NrtA/CpmA_ABC-bd_dom"/>
</dbReference>
<dbReference type="SUPFAM" id="SSF53850">
    <property type="entry name" value="Periplasmic binding protein-like II"/>
    <property type="match status" value="1"/>
</dbReference>
<dbReference type="Proteomes" id="UP000651156">
    <property type="component" value="Unassembled WGS sequence"/>
</dbReference>
<comment type="caution">
    <text evidence="10">The sequence shown here is derived from an EMBL/GenBank/DDBJ whole genome shotgun (WGS) entry which is preliminary data.</text>
</comment>
<accession>A0ABR9UN31</accession>
<evidence type="ECO:0000313" key="11">
    <source>
        <dbReference type="Proteomes" id="UP000651156"/>
    </source>
</evidence>
<dbReference type="Pfam" id="PF13379">
    <property type="entry name" value="NMT1_2"/>
    <property type="match status" value="1"/>
</dbReference>
<keyword evidence="7" id="KW-0472">Membrane</keyword>
<dbReference type="RefSeq" id="WP_193930939.1">
    <property type="nucleotide sequence ID" value="NZ_CAWPMZ010000139.1"/>
</dbReference>
<comment type="similarity">
    <text evidence="8">Belongs to the CmpA/NrtA family.</text>
</comment>
<dbReference type="PANTHER" id="PTHR30024">
    <property type="entry name" value="ALIPHATIC SULFONATES-BINDING PROTEIN-RELATED"/>
    <property type="match status" value="1"/>
</dbReference>
<keyword evidence="2" id="KW-0813">Transport</keyword>
<keyword evidence="3" id="KW-1003">Cell membrane</keyword>
<evidence type="ECO:0000256" key="4">
    <source>
        <dbReference type="ARBA" id="ARBA00022519"/>
    </source>
</evidence>
<evidence type="ECO:0000256" key="7">
    <source>
        <dbReference type="ARBA" id="ARBA00023136"/>
    </source>
</evidence>
<name>A0ABR9UN31_9CHRO</name>
<keyword evidence="6" id="KW-0406">Ion transport</keyword>
<keyword evidence="4" id="KW-0997">Cell inner membrane</keyword>
<evidence type="ECO:0000256" key="1">
    <source>
        <dbReference type="ARBA" id="ARBA00004533"/>
    </source>
</evidence>
<evidence type="ECO:0000256" key="5">
    <source>
        <dbReference type="ARBA" id="ARBA00022729"/>
    </source>
</evidence>
<evidence type="ECO:0000313" key="10">
    <source>
        <dbReference type="EMBL" id="MBE9189701.1"/>
    </source>
</evidence>
<reference evidence="10 11" key="1">
    <citation type="submission" date="2020-10" db="EMBL/GenBank/DDBJ databases">
        <authorList>
            <person name="Castelo-Branco R."/>
            <person name="Eusebio N."/>
            <person name="Adriana R."/>
            <person name="Vieira A."/>
            <person name="Brugerolle De Fraissinette N."/>
            <person name="Rezende De Castro R."/>
            <person name="Schneider M.P."/>
            <person name="Vasconcelos V."/>
            <person name="Leao P.N."/>
        </authorList>
    </citation>
    <scope>NUCLEOTIDE SEQUENCE [LARGE SCALE GENOMIC DNA]</scope>
    <source>
        <strain evidence="10 11">LEGE 06123</strain>
    </source>
</reference>
<evidence type="ECO:0000256" key="3">
    <source>
        <dbReference type="ARBA" id="ARBA00022475"/>
    </source>
</evidence>
<organism evidence="10 11">
    <name type="scientific">Gloeocapsopsis crepidinum LEGE 06123</name>
    <dbReference type="NCBI Taxonomy" id="588587"/>
    <lineage>
        <taxon>Bacteria</taxon>
        <taxon>Bacillati</taxon>
        <taxon>Cyanobacteriota</taxon>
        <taxon>Cyanophyceae</taxon>
        <taxon>Oscillatoriophycideae</taxon>
        <taxon>Chroococcales</taxon>
        <taxon>Chroococcaceae</taxon>
        <taxon>Gloeocapsopsis</taxon>
    </lineage>
</organism>
<dbReference type="EMBL" id="JADEWN010000008">
    <property type="protein sequence ID" value="MBE9189701.1"/>
    <property type="molecule type" value="Genomic_DNA"/>
</dbReference>
<feature type="chain" id="PRO_5046114027" evidence="9">
    <location>
        <begin position="34"/>
        <end position="440"/>
    </location>
</feature>